<evidence type="ECO:0000313" key="1">
    <source>
        <dbReference type="EMBL" id="TGL39645.1"/>
    </source>
</evidence>
<protein>
    <recommendedName>
        <fullName evidence="3">30S ribosomal protein S21</fullName>
    </recommendedName>
</protein>
<proteinExistence type="predicted"/>
<evidence type="ECO:0000313" key="2">
    <source>
        <dbReference type="Proteomes" id="UP000297273"/>
    </source>
</evidence>
<gene>
    <name evidence="1" type="ORF">EHQ53_14075</name>
</gene>
<dbReference type="EMBL" id="RQGC01000009">
    <property type="protein sequence ID" value="TGL39645.1"/>
    <property type="molecule type" value="Genomic_DNA"/>
</dbReference>
<evidence type="ECO:0008006" key="3">
    <source>
        <dbReference type="Google" id="ProtNLM"/>
    </source>
</evidence>
<sequence>MRILLYPFGLALRYLKKGAVFFLLIVLRIIQGKKADVVTLDGMIAIHEKLVIEKSLRQFNKGQKKTSRRSKIRSQKKDLEFLNNKIKTKKNG</sequence>
<comment type="caution">
    <text evidence="1">The sequence shown here is derived from an EMBL/GenBank/DDBJ whole genome shotgun (WGS) entry which is preliminary data.</text>
</comment>
<dbReference type="Proteomes" id="UP000297273">
    <property type="component" value="Unassembled WGS sequence"/>
</dbReference>
<keyword evidence="2" id="KW-1185">Reference proteome</keyword>
<accession>A0ABY2M989</accession>
<reference evidence="2" key="1">
    <citation type="journal article" date="2019" name="PLoS Negl. Trop. Dis.">
        <title>Revisiting the worldwide diversity of Leptospira species in the environment.</title>
        <authorList>
            <person name="Vincent A.T."/>
            <person name="Schiettekatte O."/>
            <person name="Bourhy P."/>
            <person name="Veyrier F.J."/>
            <person name="Picardeau M."/>
        </authorList>
    </citation>
    <scope>NUCLEOTIDE SEQUENCE [LARGE SCALE GENOMIC DNA]</scope>
    <source>
        <strain evidence="2">201702690</strain>
    </source>
</reference>
<organism evidence="1 2">
    <name type="scientific">Leptospira langatensis</name>
    <dbReference type="NCBI Taxonomy" id="2484983"/>
    <lineage>
        <taxon>Bacteria</taxon>
        <taxon>Pseudomonadati</taxon>
        <taxon>Spirochaetota</taxon>
        <taxon>Spirochaetia</taxon>
        <taxon>Leptospirales</taxon>
        <taxon>Leptospiraceae</taxon>
        <taxon>Leptospira</taxon>
    </lineage>
</organism>
<dbReference type="RefSeq" id="WP_135646420.1">
    <property type="nucleotide sequence ID" value="NZ_RQGC01000009.1"/>
</dbReference>
<name>A0ABY2M989_9LEPT</name>